<evidence type="ECO:0008006" key="3">
    <source>
        <dbReference type="Google" id="ProtNLM"/>
    </source>
</evidence>
<dbReference type="OrthoDB" id="2334691at2759"/>
<feature type="non-terminal residue" evidence="1">
    <location>
        <position position="222"/>
    </location>
</feature>
<dbReference type="InterPro" id="IPR029058">
    <property type="entry name" value="AB_hydrolase_fold"/>
</dbReference>
<dbReference type="SUPFAM" id="SSF53474">
    <property type="entry name" value="alpha/beta-Hydrolases"/>
    <property type="match status" value="1"/>
</dbReference>
<organism evidence="1 2">
    <name type="scientific">Jaapia argillacea MUCL 33604</name>
    <dbReference type="NCBI Taxonomy" id="933084"/>
    <lineage>
        <taxon>Eukaryota</taxon>
        <taxon>Fungi</taxon>
        <taxon>Dikarya</taxon>
        <taxon>Basidiomycota</taxon>
        <taxon>Agaricomycotina</taxon>
        <taxon>Agaricomycetes</taxon>
        <taxon>Agaricomycetidae</taxon>
        <taxon>Jaapiales</taxon>
        <taxon>Jaapiaceae</taxon>
        <taxon>Jaapia</taxon>
    </lineage>
</organism>
<dbReference type="EMBL" id="KL197719">
    <property type="protein sequence ID" value="KDQ57419.1"/>
    <property type="molecule type" value="Genomic_DNA"/>
</dbReference>
<proteinExistence type="predicted"/>
<dbReference type="AlphaFoldDB" id="A0A067PRP8"/>
<name>A0A067PRP8_9AGAM</name>
<gene>
    <name evidence="1" type="ORF">JAAARDRAFT_206970</name>
</gene>
<dbReference type="Gene3D" id="3.40.50.1820">
    <property type="entry name" value="alpha/beta hydrolase"/>
    <property type="match status" value="1"/>
</dbReference>
<accession>A0A067PRP8</accession>
<dbReference type="HOGENOM" id="CLU_060128_1_0_1"/>
<dbReference type="InParanoid" id="A0A067PRP8"/>
<evidence type="ECO:0000313" key="1">
    <source>
        <dbReference type="EMBL" id="KDQ57419.1"/>
    </source>
</evidence>
<keyword evidence="2" id="KW-1185">Reference proteome</keyword>
<reference evidence="2" key="1">
    <citation type="journal article" date="2014" name="Proc. Natl. Acad. Sci. U.S.A.">
        <title>Extensive sampling of basidiomycete genomes demonstrates inadequacy of the white-rot/brown-rot paradigm for wood decay fungi.</title>
        <authorList>
            <person name="Riley R."/>
            <person name="Salamov A.A."/>
            <person name="Brown D.W."/>
            <person name="Nagy L.G."/>
            <person name="Floudas D."/>
            <person name="Held B.W."/>
            <person name="Levasseur A."/>
            <person name="Lombard V."/>
            <person name="Morin E."/>
            <person name="Otillar R."/>
            <person name="Lindquist E.A."/>
            <person name="Sun H."/>
            <person name="LaButti K.M."/>
            <person name="Schmutz J."/>
            <person name="Jabbour D."/>
            <person name="Luo H."/>
            <person name="Baker S.E."/>
            <person name="Pisabarro A.G."/>
            <person name="Walton J.D."/>
            <person name="Blanchette R.A."/>
            <person name="Henrissat B."/>
            <person name="Martin F."/>
            <person name="Cullen D."/>
            <person name="Hibbett D.S."/>
            <person name="Grigoriev I.V."/>
        </authorList>
    </citation>
    <scope>NUCLEOTIDE SEQUENCE [LARGE SCALE GENOMIC DNA]</scope>
    <source>
        <strain evidence="2">MUCL 33604</strain>
    </source>
</reference>
<evidence type="ECO:0000313" key="2">
    <source>
        <dbReference type="Proteomes" id="UP000027265"/>
    </source>
</evidence>
<sequence length="222" mass="24740">MSNLHQLDALNKRMANVPRKHHTSKLLTGRTPSFASALDPRFSFSTYVPACHTFDGPPLPLVVFIHGTSRLIPLSAMTQFAEDHNCIVLAPLFPCGIIELTDMHSYKSLLFHDIRFDLVLLSMIEQASHIWRIRTDKFLMHGFSGGGQFCHRFLYLHPSRLAGISIGAPGAVTLPLLGHTWPRGISNIKEHFGVAQEASEVPDFTLMGKVPIQFITGEKDTQ</sequence>
<dbReference type="Proteomes" id="UP000027265">
    <property type="component" value="Unassembled WGS sequence"/>
</dbReference>
<protein>
    <recommendedName>
        <fullName evidence="3">Carboxylic ester hydrolase</fullName>
    </recommendedName>
</protein>